<dbReference type="Pfam" id="PF13180">
    <property type="entry name" value="PDZ_2"/>
    <property type="match status" value="1"/>
</dbReference>
<dbReference type="InterPro" id="IPR009003">
    <property type="entry name" value="Peptidase_S1_PA"/>
</dbReference>
<comment type="caution">
    <text evidence="5">The sequence shown here is derived from an EMBL/GenBank/DDBJ whole genome shotgun (WGS) entry which is preliminary data.</text>
</comment>
<keyword evidence="6" id="KW-1185">Reference proteome</keyword>
<dbReference type="InterPro" id="IPR001940">
    <property type="entry name" value="Peptidase_S1C"/>
</dbReference>
<proteinExistence type="inferred from homology"/>
<keyword evidence="3" id="KW-0378">Hydrolase</keyword>
<dbReference type="SMART" id="SM00228">
    <property type="entry name" value="PDZ"/>
    <property type="match status" value="1"/>
</dbReference>
<evidence type="ECO:0000259" key="4">
    <source>
        <dbReference type="PROSITE" id="PS50106"/>
    </source>
</evidence>
<dbReference type="InterPro" id="IPR001478">
    <property type="entry name" value="PDZ"/>
</dbReference>
<dbReference type="EMBL" id="JAUJEB010000001">
    <property type="protein sequence ID" value="MDN5212252.1"/>
    <property type="molecule type" value="Genomic_DNA"/>
</dbReference>
<name>A0ABT8L5D3_9BACT</name>
<gene>
    <name evidence="5" type="ORF">QQ020_09335</name>
</gene>
<dbReference type="SUPFAM" id="SSF50156">
    <property type="entry name" value="PDZ domain-like"/>
    <property type="match status" value="1"/>
</dbReference>
<dbReference type="PRINTS" id="PR00834">
    <property type="entry name" value="PROTEASES2C"/>
</dbReference>
<dbReference type="Gene3D" id="2.30.42.10">
    <property type="match status" value="1"/>
</dbReference>
<evidence type="ECO:0000256" key="3">
    <source>
        <dbReference type="ARBA" id="ARBA00022801"/>
    </source>
</evidence>
<dbReference type="InterPro" id="IPR036034">
    <property type="entry name" value="PDZ_sf"/>
</dbReference>
<comment type="similarity">
    <text evidence="1">Belongs to the peptidase S1C family.</text>
</comment>
<evidence type="ECO:0000256" key="2">
    <source>
        <dbReference type="ARBA" id="ARBA00022670"/>
    </source>
</evidence>
<dbReference type="RefSeq" id="WP_346757574.1">
    <property type="nucleotide sequence ID" value="NZ_JAUJEB010000001.1"/>
</dbReference>
<dbReference type="PANTHER" id="PTHR43343">
    <property type="entry name" value="PEPTIDASE S12"/>
    <property type="match status" value="1"/>
</dbReference>
<sequence length="335" mass="35888">MIKFINNTIDNQEGMNDFGRDDSLLDAYSQAVIKATKKVSPAVVHIKTLVEKTSRVNRRQNRGGSGSGFIISSDGYVITNSHVINKATRILVDLQDGRSFEAILVGQDPMTDIAVIKIEAPNLILATFGDSQRLQVGQIAVAIGNPLAFQNTVTAGIISALGRSIRSETGRMIDNIIQTDAALNPGNSGGPLVNSAGEIIGINTAIIPSAQGICFAVASKTASYVAGKLITEGKVKRAYIGIAGLPFTLPPRVKNRHQLNTDSGILVQQVEPDGAAYNSELHTGDIIIGFNGQEISTIDQLHQFLDEKAIGKRIPVLVLRRGKKKYLNVIPGEIK</sequence>
<evidence type="ECO:0000313" key="5">
    <source>
        <dbReference type="EMBL" id="MDN5212252.1"/>
    </source>
</evidence>
<protein>
    <submittedName>
        <fullName evidence="5">Trypsin-like peptidase domain-containing protein</fullName>
    </submittedName>
</protein>
<dbReference type="SUPFAM" id="SSF50494">
    <property type="entry name" value="Trypsin-like serine proteases"/>
    <property type="match status" value="1"/>
</dbReference>
<reference evidence="5" key="1">
    <citation type="submission" date="2023-06" db="EMBL/GenBank/DDBJ databases">
        <title>Genomic of Agaribacillus aureum.</title>
        <authorList>
            <person name="Wang G."/>
        </authorList>
    </citation>
    <scope>NUCLEOTIDE SEQUENCE</scope>
    <source>
        <strain evidence="5">BMA12</strain>
    </source>
</reference>
<dbReference type="PROSITE" id="PS50106">
    <property type="entry name" value="PDZ"/>
    <property type="match status" value="1"/>
</dbReference>
<dbReference type="Pfam" id="PF13365">
    <property type="entry name" value="Trypsin_2"/>
    <property type="match status" value="1"/>
</dbReference>
<dbReference type="Proteomes" id="UP001172083">
    <property type="component" value="Unassembled WGS sequence"/>
</dbReference>
<feature type="domain" description="PDZ" evidence="4">
    <location>
        <begin position="229"/>
        <end position="322"/>
    </location>
</feature>
<evidence type="ECO:0000256" key="1">
    <source>
        <dbReference type="ARBA" id="ARBA00010541"/>
    </source>
</evidence>
<dbReference type="Gene3D" id="2.40.10.10">
    <property type="entry name" value="Trypsin-like serine proteases"/>
    <property type="match status" value="2"/>
</dbReference>
<dbReference type="InterPro" id="IPR043504">
    <property type="entry name" value="Peptidase_S1_PA_chymotrypsin"/>
</dbReference>
<dbReference type="PANTHER" id="PTHR43343:SF3">
    <property type="entry name" value="PROTEASE DO-LIKE 8, CHLOROPLASTIC"/>
    <property type="match status" value="1"/>
</dbReference>
<keyword evidence="2" id="KW-0645">Protease</keyword>
<evidence type="ECO:0000313" key="6">
    <source>
        <dbReference type="Proteomes" id="UP001172083"/>
    </source>
</evidence>
<organism evidence="5 6">
    <name type="scientific">Agaribacillus aureus</name>
    <dbReference type="NCBI Taxonomy" id="3051825"/>
    <lineage>
        <taxon>Bacteria</taxon>
        <taxon>Pseudomonadati</taxon>
        <taxon>Bacteroidota</taxon>
        <taxon>Cytophagia</taxon>
        <taxon>Cytophagales</taxon>
        <taxon>Splendidivirgaceae</taxon>
        <taxon>Agaribacillus</taxon>
    </lineage>
</organism>
<dbReference type="InterPro" id="IPR051201">
    <property type="entry name" value="Chloro_Bact_Ser_Proteases"/>
</dbReference>
<accession>A0ABT8L5D3</accession>